<evidence type="ECO:0000259" key="1">
    <source>
        <dbReference type="Pfam" id="PF05018"/>
    </source>
</evidence>
<dbReference type="InterPro" id="IPR007714">
    <property type="entry name" value="CFA20_dom"/>
</dbReference>
<feature type="domain" description="CFA20" evidence="1">
    <location>
        <begin position="1"/>
        <end position="184"/>
    </location>
</feature>
<evidence type="ECO:0000313" key="3">
    <source>
        <dbReference type="Proteomes" id="UP000694680"/>
    </source>
</evidence>
<sequence>MFQNNFHKGFLSIFYSLGSKPLQMWDKKVMNGHVQKMMDNDLKSTVWEVEGINVNTSYITCPADPKKTLGINLPFLVMMIKNQRKNFTFEVQVLDDQNIRRRFRASNYHTKMRVMPFICTLPMELDEGWNKIQFDLSDFTKQAYGTNYVKTLRVQIHANCRIRRVYFSDRFYSDDELPDEYGLYSQVQKKKAKQ</sequence>
<accession>A0A8C5DJ12</accession>
<keyword evidence="3" id="KW-1185">Reference proteome</keyword>
<evidence type="ECO:0000313" key="2">
    <source>
        <dbReference type="Ensembl" id="ENSGWIP00000006712.1"/>
    </source>
</evidence>
<organism evidence="2 3">
    <name type="scientific">Gouania willdenowi</name>
    <name type="common">Blunt-snouted clingfish</name>
    <name type="synonym">Lepadogaster willdenowi</name>
    <dbReference type="NCBI Taxonomy" id="441366"/>
    <lineage>
        <taxon>Eukaryota</taxon>
        <taxon>Metazoa</taxon>
        <taxon>Chordata</taxon>
        <taxon>Craniata</taxon>
        <taxon>Vertebrata</taxon>
        <taxon>Euteleostomi</taxon>
        <taxon>Actinopterygii</taxon>
        <taxon>Neopterygii</taxon>
        <taxon>Teleostei</taxon>
        <taxon>Neoteleostei</taxon>
        <taxon>Acanthomorphata</taxon>
        <taxon>Ovalentaria</taxon>
        <taxon>Blenniimorphae</taxon>
        <taxon>Blenniiformes</taxon>
        <taxon>Gobiesocoidei</taxon>
        <taxon>Gobiesocidae</taxon>
        <taxon>Gobiesocinae</taxon>
        <taxon>Gouania</taxon>
    </lineage>
</organism>
<reference evidence="2" key="2">
    <citation type="submission" date="2025-08" db="UniProtKB">
        <authorList>
            <consortium name="Ensembl"/>
        </authorList>
    </citation>
    <scope>IDENTIFICATION</scope>
</reference>
<reference evidence="2" key="1">
    <citation type="submission" date="2020-06" db="EMBL/GenBank/DDBJ databases">
        <authorList>
            <consortium name="Wellcome Sanger Institute Data Sharing"/>
        </authorList>
    </citation>
    <scope>NUCLEOTIDE SEQUENCE [LARGE SCALE GENOMIC DNA]</scope>
</reference>
<dbReference type="PANTHER" id="PTHR12458">
    <property type="entry name" value="ORF PROTEIN"/>
    <property type="match status" value="1"/>
</dbReference>
<proteinExistence type="predicted"/>
<reference evidence="2" key="3">
    <citation type="submission" date="2025-09" db="UniProtKB">
        <authorList>
            <consortium name="Ensembl"/>
        </authorList>
    </citation>
    <scope>IDENTIFICATION</scope>
</reference>
<protein>
    <submittedName>
        <fullName evidence="2">Cilia and flagella associated protein 20</fullName>
    </submittedName>
</protein>
<dbReference type="Pfam" id="PF05018">
    <property type="entry name" value="CFA20_dom"/>
    <property type="match status" value="1"/>
</dbReference>
<dbReference type="Ensembl" id="ENSGWIT00000007433.1">
    <property type="protein sequence ID" value="ENSGWIP00000006712.1"/>
    <property type="gene ID" value="ENSGWIG00000003911.1"/>
</dbReference>
<dbReference type="InterPro" id="IPR040441">
    <property type="entry name" value="CFA20/CFAP20DC"/>
</dbReference>
<dbReference type="Proteomes" id="UP000694680">
    <property type="component" value="Chromosome 24"/>
</dbReference>
<name>A0A8C5DJ12_GOUWI</name>
<dbReference type="AlphaFoldDB" id="A0A8C5DJ12"/>